<gene>
    <name evidence="2" type="ORF">ACFOX0_33375</name>
</gene>
<feature type="transmembrane region" description="Helical" evidence="1">
    <location>
        <begin position="281"/>
        <end position="304"/>
    </location>
</feature>
<reference evidence="3" key="1">
    <citation type="journal article" date="2019" name="Int. J. Syst. Evol. Microbiol.">
        <title>The Global Catalogue of Microorganisms (GCM) 10K type strain sequencing project: providing services to taxonomists for standard genome sequencing and annotation.</title>
        <authorList>
            <consortium name="The Broad Institute Genomics Platform"/>
            <consortium name="The Broad Institute Genome Sequencing Center for Infectious Disease"/>
            <person name="Wu L."/>
            <person name="Ma J."/>
        </authorList>
    </citation>
    <scope>NUCLEOTIDE SEQUENCE [LARGE SCALE GENOMIC DNA]</scope>
    <source>
        <strain evidence="3">2902at01</strain>
    </source>
</reference>
<protein>
    <recommendedName>
        <fullName evidence="4">ABC-2 family transporter protein</fullName>
    </recommendedName>
</protein>
<accession>A0ABV8KXP7</accession>
<evidence type="ECO:0000313" key="2">
    <source>
        <dbReference type="EMBL" id="MFC4110791.1"/>
    </source>
</evidence>
<proteinExistence type="predicted"/>
<evidence type="ECO:0000313" key="3">
    <source>
        <dbReference type="Proteomes" id="UP001595868"/>
    </source>
</evidence>
<comment type="caution">
    <text evidence="2">The sequence shown here is derived from an EMBL/GenBank/DDBJ whole genome shotgun (WGS) entry which is preliminary data.</text>
</comment>
<evidence type="ECO:0000256" key="1">
    <source>
        <dbReference type="SAM" id="Phobius"/>
    </source>
</evidence>
<evidence type="ECO:0008006" key="4">
    <source>
        <dbReference type="Google" id="ProtNLM"/>
    </source>
</evidence>
<feature type="transmembrane region" description="Helical" evidence="1">
    <location>
        <begin position="252"/>
        <end position="275"/>
    </location>
</feature>
<feature type="transmembrane region" description="Helical" evidence="1">
    <location>
        <begin position="354"/>
        <end position="374"/>
    </location>
</feature>
<keyword evidence="1" id="KW-0812">Transmembrane</keyword>
<keyword evidence="1" id="KW-1133">Transmembrane helix</keyword>
<organism evidence="2 3">
    <name type="scientific">Micromonospora zhanjiangensis</name>
    <dbReference type="NCBI Taxonomy" id="1522057"/>
    <lineage>
        <taxon>Bacteria</taxon>
        <taxon>Bacillati</taxon>
        <taxon>Actinomycetota</taxon>
        <taxon>Actinomycetes</taxon>
        <taxon>Micromonosporales</taxon>
        <taxon>Micromonosporaceae</taxon>
        <taxon>Micromonospora</taxon>
    </lineage>
</organism>
<keyword evidence="3" id="KW-1185">Reference proteome</keyword>
<dbReference type="Proteomes" id="UP001595868">
    <property type="component" value="Unassembled WGS sequence"/>
</dbReference>
<feature type="transmembrane region" description="Helical" evidence="1">
    <location>
        <begin position="56"/>
        <end position="73"/>
    </location>
</feature>
<name>A0ABV8KXP7_9ACTN</name>
<dbReference type="EMBL" id="JBHSBN010000062">
    <property type="protein sequence ID" value="MFC4110791.1"/>
    <property type="molecule type" value="Genomic_DNA"/>
</dbReference>
<sequence>MYLLLPLGLACVLLAAHYDGVLGTPDDFNPYRDILAALDAPGIPSTTPAFPLLRDFTSLYLIAVIWLTVPITVDQWRQMHGTFSSLNGAGVLISRSSPTYSRVQELLGIRRVVEHGRAHGLTAEEAIFEVGNGFLARVGRFQPIVIVVSFVLAILITEGERLNGVYSSFLGRQRTANSSHEVYAAWWANSDHVGSYVAYFLCLTLGVYLVIVQNTVGLTAIWTILGFTAIYEFTLDYRNIDGNFGWASMARVYRTVLVSLALHGTALGFTMAALGSDNWPWVLSMIVVWCTMLPSTTLGPLIAFRGLNKRAQDRKIAELVAGQGARPMADLAQDIEFVRQARAHPLVARPKMQFSVLFVAILWPLILTLIQVYFSVREGGKK</sequence>
<keyword evidence="1" id="KW-0472">Membrane</keyword>
<feature type="transmembrane region" description="Helical" evidence="1">
    <location>
        <begin position="198"/>
        <end position="231"/>
    </location>
</feature>